<gene>
    <name evidence="1" type="ORF">ENT37_15115</name>
</gene>
<proteinExistence type="predicted"/>
<dbReference type="InterPro" id="IPR011008">
    <property type="entry name" value="Dimeric_a/b-barrel"/>
</dbReference>
<dbReference type="Pfam" id="PF05336">
    <property type="entry name" value="rhaM"/>
    <property type="match status" value="1"/>
</dbReference>
<dbReference type="GO" id="GO:0019301">
    <property type="term" value="P:rhamnose catabolic process"/>
    <property type="evidence" value="ECO:0007669"/>
    <property type="project" value="TreeGrafter"/>
</dbReference>
<evidence type="ECO:0000313" key="1">
    <source>
        <dbReference type="EMBL" id="HGS23183.1"/>
    </source>
</evidence>
<dbReference type="InterPro" id="IPR008000">
    <property type="entry name" value="Rham/fucose_mutarotase"/>
</dbReference>
<dbReference type="PANTHER" id="PTHR34389">
    <property type="entry name" value="L-RHAMNOSE MUTAROTASE"/>
    <property type="match status" value="1"/>
</dbReference>
<accession>A0A7C4PLD1</accession>
<protein>
    <submittedName>
        <fullName evidence="1">L-rhamnose mutarotase</fullName>
    </submittedName>
</protein>
<reference evidence="1" key="1">
    <citation type="journal article" date="2020" name="mSystems">
        <title>Genome- and Community-Level Interaction Insights into Carbon Utilization and Element Cycling Functions of Hydrothermarchaeota in Hydrothermal Sediment.</title>
        <authorList>
            <person name="Zhou Z."/>
            <person name="Liu Y."/>
            <person name="Xu W."/>
            <person name="Pan J."/>
            <person name="Luo Z.H."/>
            <person name="Li M."/>
        </authorList>
    </citation>
    <scope>NUCLEOTIDE SEQUENCE [LARGE SCALE GENOMIC DNA]</scope>
    <source>
        <strain evidence="1">SpSt-573</strain>
    </source>
</reference>
<dbReference type="Gene3D" id="3.30.70.100">
    <property type="match status" value="1"/>
</dbReference>
<dbReference type="EMBL" id="DSYK01000763">
    <property type="protein sequence ID" value="HGS23183.1"/>
    <property type="molecule type" value="Genomic_DNA"/>
</dbReference>
<dbReference type="PANTHER" id="PTHR34389:SF2">
    <property type="entry name" value="L-RHAMNOSE MUTAROTASE"/>
    <property type="match status" value="1"/>
</dbReference>
<organism evidence="1">
    <name type="scientific">Anaerolinea thermolimosa</name>
    <dbReference type="NCBI Taxonomy" id="229919"/>
    <lineage>
        <taxon>Bacteria</taxon>
        <taxon>Bacillati</taxon>
        <taxon>Chloroflexota</taxon>
        <taxon>Anaerolineae</taxon>
        <taxon>Anaerolineales</taxon>
        <taxon>Anaerolineaceae</taxon>
        <taxon>Anaerolinea</taxon>
    </lineage>
</organism>
<name>A0A7C4PLD1_9CHLR</name>
<dbReference type="SUPFAM" id="SSF54909">
    <property type="entry name" value="Dimeric alpha+beta barrel"/>
    <property type="match status" value="1"/>
</dbReference>
<dbReference type="GO" id="GO:0016857">
    <property type="term" value="F:racemase and epimerase activity, acting on carbohydrates and derivatives"/>
    <property type="evidence" value="ECO:0007669"/>
    <property type="project" value="InterPro"/>
</dbReference>
<comment type="caution">
    <text evidence="1">The sequence shown here is derived from an EMBL/GenBank/DDBJ whole genome shotgun (WGS) entry which is preliminary data.</text>
</comment>
<sequence length="107" mass="12904">MKRVAFVLKVKKDKMDEYIEHHKHVWPEMLEALRESGWHNYSLFIREDGLLFGYFETEESLAVAQAKMAVREVNTRWQQFMAPYFESTDNTRPDEMFVELTEIFHLD</sequence>
<dbReference type="AlphaFoldDB" id="A0A7C4PLD1"/>